<reference evidence="1 2" key="1">
    <citation type="submission" date="2014-07" db="EMBL/GenBank/DDBJ databases">
        <title>Epilithonimonas lactis LMG 22401 Genome.</title>
        <authorList>
            <person name="Pipes S.E."/>
            <person name="Stropko S.J."/>
        </authorList>
    </citation>
    <scope>NUCLEOTIDE SEQUENCE [LARGE SCALE GENOMIC DNA]</scope>
    <source>
        <strain evidence="1 2">LMG 24401</strain>
    </source>
</reference>
<protein>
    <submittedName>
        <fullName evidence="1">Uncharacterized protein</fullName>
    </submittedName>
</protein>
<sequence length="74" mass="9168">MVTKGTTKKKELAVLNNDFNQFKKENPQYKGLILYRTNAYYDIYAWMFWKWYRYFENGPILEYPYLEAKNLKQH</sequence>
<dbReference type="STRING" id="421072.SAMN04488097_3185"/>
<evidence type="ECO:0000313" key="1">
    <source>
        <dbReference type="EMBL" id="KFC22670.1"/>
    </source>
</evidence>
<organism evidence="1 2">
    <name type="scientific">Epilithonimonas lactis</name>
    <dbReference type="NCBI Taxonomy" id="421072"/>
    <lineage>
        <taxon>Bacteria</taxon>
        <taxon>Pseudomonadati</taxon>
        <taxon>Bacteroidota</taxon>
        <taxon>Flavobacteriia</taxon>
        <taxon>Flavobacteriales</taxon>
        <taxon>Weeksellaceae</taxon>
        <taxon>Chryseobacterium group</taxon>
        <taxon>Epilithonimonas</taxon>
    </lineage>
</organism>
<accession>A0A085BJM5</accession>
<comment type="caution">
    <text evidence="1">The sequence shown here is derived from an EMBL/GenBank/DDBJ whole genome shotgun (WGS) entry which is preliminary data.</text>
</comment>
<name>A0A085BJM5_9FLAO</name>
<proteinExistence type="predicted"/>
<keyword evidence="2" id="KW-1185">Reference proteome</keyword>
<gene>
    <name evidence="1" type="ORF">IO89_06350</name>
</gene>
<dbReference type="EMBL" id="JPLY01000002">
    <property type="protein sequence ID" value="KFC22670.1"/>
    <property type="molecule type" value="Genomic_DNA"/>
</dbReference>
<dbReference type="AlphaFoldDB" id="A0A085BJM5"/>
<evidence type="ECO:0000313" key="2">
    <source>
        <dbReference type="Proteomes" id="UP000028623"/>
    </source>
</evidence>
<dbReference type="Proteomes" id="UP000028623">
    <property type="component" value="Unassembled WGS sequence"/>
</dbReference>